<dbReference type="Pfam" id="PF23584">
    <property type="entry name" value="DUF7136"/>
    <property type="match status" value="1"/>
</dbReference>
<evidence type="ECO:0000313" key="5">
    <source>
        <dbReference type="Proteomes" id="UP001642406"/>
    </source>
</evidence>
<evidence type="ECO:0000259" key="3">
    <source>
        <dbReference type="Pfam" id="PF23584"/>
    </source>
</evidence>
<sequence length="293" mass="30820">MLLPLLAWASVAHCILTGPEINPRADEDAITAGIVNLDLIFPLNVSYTPFKEPMPIVFGLSRPDIASVLQLKVGYQLMDYDDPVNTSGGNQVFDLTKGPLPTTKGNSSDDLAFVVNFSDESIVGRVGRFRIEITMVFIAGSTDAENVTTIPEKAIPIITEMFFSTEVSAADGIVPGMEKPSNGSNNCAPVGLDPFYLPFNVTDFITKDGTQYAVVSHGDFPRHHCGIPVDADTSAIIAAGPAAATTSAAASATNTAAQNSAMPGVVPSGFMTTFCTAAVLCFSMFGGALSLRM</sequence>
<evidence type="ECO:0000256" key="2">
    <source>
        <dbReference type="SAM" id="SignalP"/>
    </source>
</evidence>
<keyword evidence="5" id="KW-1185">Reference proteome</keyword>
<feature type="chain" id="PRO_5046255588" description="DUF7136 domain-containing protein" evidence="2">
    <location>
        <begin position="18"/>
        <end position="293"/>
    </location>
</feature>
<feature type="transmembrane region" description="Helical" evidence="1">
    <location>
        <begin position="269"/>
        <end position="291"/>
    </location>
</feature>
<comment type="caution">
    <text evidence="4">The sequence shown here is derived from an EMBL/GenBank/DDBJ whole genome shotgun (WGS) entry which is preliminary data.</text>
</comment>
<dbReference type="InterPro" id="IPR055560">
    <property type="entry name" value="DUF7136"/>
</dbReference>
<protein>
    <recommendedName>
        <fullName evidence="3">DUF7136 domain-containing protein</fullName>
    </recommendedName>
</protein>
<name>A0ABP0CV19_9PEZI</name>
<dbReference type="Proteomes" id="UP001642406">
    <property type="component" value="Unassembled WGS sequence"/>
</dbReference>
<evidence type="ECO:0000313" key="4">
    <source>
        <dbReference type="EMBL" id="CAK7235623.1"/>
    </source>
</evidence>
<gene>
    <name evidence="4" type="ORF">SBRCBS47491_009357</name>
</gene>
<keyword evidence="2" id="KW-0732">Signal</keyword>
<keyword evidence="1" id="KW-0812">Transmembrane</keyword>
<keyword evidence="1" id="KW-1133">Transmembrane helix</keyword>
<feature type="domain" description="DUF7136" evidence="3">
    <location>
        <begin position="31"/>
        <end position="252"/>
    </location>
</feature>
<accession>A0ABP0CV19</accession>
<proteinExistence type="predicted"/>
<reference evidence="4 5" key="1">
    <citation type="submission" date="2024-01" db="EMBL/GenBank/DDBJ databases">
        <authorList>
            <person name="Allen C."/>
            <person name="Tagirdzhanova G."/>
        </authorList>
    </citation>
    <scope>NUCLEOTIDE SEQUENCE [LARGE SCALE GENOMIC DNA]</scope>
</reference>
<dbReference type="EMBL" id="CAWUHC010000144">
    <property type="protein sequence ID" value="CAK7235623.1"/>
    <property type="molecule type" value="Genomic_DNA"/>
</dbReference>
<organism evidence="4 5">
    <name type="scientific">Sporothrix bragantina</name>
    <dbReference type="NCBI Taxonomy" id="671064"/>
    <lineage>
        <taxon>Eukaryota</taxon>
        <taxon>Fungi</taxon>
        <taxon>Dikarya</taxon>
        <taxon>Ascomycota</taxon>
        <taxon>Pezizomycotina</taxon>
        <taxon>Sordariomycetes</taxon>
        <taxon>Sordariomycetidae</taxon>
        <taxon>Ophiostomatales</taxon>
        <taxon>Ophiostomataceae</taxon>
        <taxon>Sporothrix</taxon>
    </lineage>
</organism>
<keyword evidence="1" id="KW-0472">Membrane</keyword>
<feature type="signal peptide" evidence="2">
    <location>
        <begin position="1"/>
        <end position="17"/>
    </location>
</feature>
<evidence type="ECO:0000256" key="1">
    <source>
        <dbReference type="SAM" id="Phobius"/>
    </source>
</evidence>